<comment type="subcellular location">
    <subcellularLocation>
        <location evidence="1">Cytoplasm</location>
        <location evidence="1">Cytosol</location>
    </subcellularLocation>
</comment>
<evidence type="ECO:0000256" key="7">
    <source>
        <dbReference type="ARBA" id="ARBA00044228"/>
    </source>
</evidence>
<organism evidence="12">
    <name type="scientific">Neobodo designis</name>
    <name type="common">Flagellated protozoan</name>
    <name type="synonym">Bodo designis</name>
    <dbReference type="NCBI Taxonomy" id="312471"/>
    <lineage>
        <taxon>Eukaryota</taxon>
        <taxon>Discoba</taxon>
        <taxon>Euglenozoa</taxon>
        <taxon>Kinetoplastea</taxon>
        <taxon>Metakinetoplastina</taxon>
        <taxon>Neobodonida</taxon>
        <taxon>Neobodo</taxon>
    </lineage>
</organism>
<dbReference type="GO" id="GO:0005829">
    <property type="term" value="C:cytosol"/>
    <property type="evidence" value="ECO:0007669"/>
    <property type="project" value="UniProtKB-SubCell"/>
</dbReference>
<accession>A0A6U4VMU3</accession>
<evidence type="ECO:0000256" key="1">
    <source>
        <dbReference type="ARBA" id="ARBA00004514"/>
    </source>
</evidence>
<evidence type="ECO:0000256" key="3">
    <source>
        <dbReference type="ARBA" id="ARBA00022490"/>
    </source>
</evidence>
<dbReference type="Gene3D" id="3.40.50.10470">
    <property type="entry name" value="Translation initiation factor eif-2b, domain 2"/>
    <property type="match status" value="1"/>
</dbReference>
<evidence type="ECO:0000256" key="2">
    <source>
        <dbReference type="ARBA" id="ARBA00007251"/>
    </source>
</evidence>
<evidence type="ECO:0000313" key="12">
    <source>
        <dbReference type="EMBL" id="CAD9139851.1"/>
    </source>
</evidence>
<dbReference type="EMBL" id="HBGF01040418">
    <property type="protein sequence ID" value="CAD9139850.1"/>
    <property type="molecule type" value="Transcribed_RNA"/>
</dbReference>
<evidence type="ECO:0000256" key="9">
    <source>
        <dbReference type="RuleBase" id="RU003814"/>
    </source>
</evidence>
<dbReference type="InterPro" id="IPR037171">
    <property type="entry name" value="NagB/RpiA_transferase-like"/>
</dbReference>
<dbReference type="EMBL" id="HBGF01040419">
    <property type="protein sequence ID" value="CAD9139851.1"/>
    <property type="molecule type" value="Transcribed_RNA"/>
</dbReference>
<keyword evidence="5" id="KW-0648">Protein biosynthesis</keyword>
<dbReference type="GO" id="GO:0005085">
    <property type="term" value="F:guanyl-nucleotide exchange factor activity"/>
    <property type="evidence" value="ECO:0007669"/>
    <property type="project" value="TreeGrafter"/>
</dbReference>
<feature type="compositionally biased region" description="Low complexity" evidence="10">
    <location>
        <begin position="11"/>
        <end position="30"/>
    </location>
</feature>
<feature type="region of interest" description="Disordered" evidence="10">
    <location>
        <begin position="1"/>
        <end position="30"/>
    </location>
</feature>
<dbReference type="Pfam" id="PF01008">
    <property type="entry name" value="IF-2B"/>
    <property type="match status" value="1"/>
</dbReference>
<comment type="subunit">
    <text evidence="8">Component of the translation initiation factor 2B (eIF2B) complex which is a heterodecamer of two sets of five different subunits: alpha, beta, gamma, delta and epsilon. Subunits alpha, beta and delta comprise a regulatory subcomplex and subunits epsilon and gamma comprise a catalytic subcomplex. Within the complex, the hexameric regulatory complex resides at the center, with the two heterodimeric catalytic subcomplexes bound on opposite sides.</text>
</comment>
<protein>
    <recommendedName>
        <fullName evidence="6">Translation initiation factor eIF2B subunit beta</fullName>
    </recommendedName>
    <alternativeName>
        <fullName evidence="7">eIF2B GDP-GTP exchange factor subunit beta</fullName>
    </alternativeName>
</protein>
<feature type="region of interest" description="Disordered" evidence="10">
    <location>
        <begin position="146"/>
        <end position="179"/>
    </location>
</feature>
<reference evidence="12" key="1">
    <citation type="submission" date="2021-01" db="EMBL/GenBank/DDBJ databases">
        <authorList>
            <person name="Corre E."/>
            <person name="Pelletier E."/>
            <person name="Niang G."/>
            <person name="Scheremetjew M."/>
            <person name="Finn R."/>
            <person name="Kale V."/>
            <person name="Holt S."/>
            <person name="Cochrane G."/>
            <person name="Meng A."/>
            <person name="Brown T."/>
            <person name="Cohen L."/>
        </authorList>
    </citation>
    <scope>NUCLEOTIDE SEQUENCE</scope>
    <source>
        <strain evidence="12">CCAP 1951/1</strain>
    </source>
</reference>
<evidence type="ECO:0000256" key="5">
    <source>
        <dbReference type="ARBA" id="ARBA00022917"/>
    </source>
</evidence>
<evidence type="ECO:0000256" key="8">
    <source>
        <dbReference type="ARBA" id="ARBA00046432"/>
    </source>
</evidence>
<dbReference type="AlphaFoldDB" id="A0A6U4VMU3"/>
<evidence type="ECO:0000313" key="11">
    <source>
        <dbReference type="EMBL" id="CAD9139850.1"/>
    </source>
</evidence>
<comment type="similarity">
    <text evidence="2 9">Belongs to the eIF-2B alpha/beta/delta subunits family.</text>
</comment>
<gene>
    <name evidence="11" type="ORF">NDES1114_LOCUS27075</name>
    <name evidence="12" type="ORF">NDES1114_LOCUS27076</name>
</gene>
<keyword evidence="4" id="KW-0396">Initiation factor</keyword>
<proteinExistence type="inferred from homology"/>
<feature type="region of interest" description="Disordered" evidence="10">
    <location>
        <begin position="192"/>
        <end position="247"/>
    </location>
</feature>
<name>A0A6U4VMU3_NEODS</name>
<dbReference type="GO" id="GO:0005851">
    <property type="term" value="C:eukaryotic translation initiation factor 2B complex"/>
    <property type="evidence" value="ECO:0007669"/>
    <property type="project" value="TreeGrafter"/>
</dbReference>
<dbReference type="GO" id="GO:0003743">
    <property type="term" value="F:translation initiation factor activity"/>
    <property type="evidence" value="ECO:0007669"/>
    <property type="project" value="UniProtKB-KW"/>
</dbReference>
<evidence type="ECO:0000256" key="6">
    <source>
        <dbReference type="ARBA" id="ARBA00044122"/>
    </source>
</evidence>
<dbReference type="InterPro" id="IPR000649">
    <property type="entry name" value="IF-2B-related"/>
</dbReference>
<evidence type="ECO:0000256" key="10">
    <source>
        <dbReference type="SAM" id="MobiDB-lite"/>
    </source>
</evidence>
<dbReference type="SUPFAM" id="SSF100950">
    <property type="entry name" value="NagB/RpiA/CoA transferase-like"/>
    <property type="match status" value="1"/>
</dbReference>
<dbReference type="InterPro" id="IPR051855">
    <property type="entry name" value="eIF2B_beta_subunit"/>
</dbReference>
<dbReference type="InterPro" id="IPR042529">
    <property type="entry name" value="IF_2B-like_C"/>
</dbReference>
<sequence length="502" mass="53750">MAAAPKRVGLPTPTSTSATTRPPAASSSPAVDDAVERLLIRLNRSKFRSDDKASMTIIAAKGALSIFRILVRSLETGSVNRVINRITLISTHSFARAPAFRFVLANVTRMLLKEIRAAGADLSRAAIRAAAHHDPSDLSALDAAADDDAADEGGNGSFDGEAGDSATREAVSPRAGGMQKAMSFSSYGAPQGLFPRMDTADMPEGEAGSGDVMGEGQLSNASLAERPPTPKTEATIPRIQSHRRDAESYARRLNWKSLKDRANDAIDDLNDTIDSMMECLCEHAPDHVADGDTVLTFGSSHTILRFLQTAAKAGRRFRVVTLAAEPHGNAHTVEKAMALYGIDVSVVPDSEAFNVMPRCTKALLSTEGVLANGGLLAPTGSLMVCLVAKVFSVDVVVVAATLKITPYYPSDTACSSLVKMSSKDAKEMLWTTFSDPARVLPHEHVHPVISHNGMASPLVFNPSVEYVSPEHVSIFVTDKGEFTPAFIHRFLKECYHAEDTHL</sequence>
<dbReference type="PANTHER" id="PTHR45859">
    <property type="entry name" value="TRANSLATION INITIATION FACTOR EIF-2B SUBUNIT BETA"/>
    <property type="match status" value="1"/>
</dbReference>
<dbReference type="PANTHER" id="PTHR45859:SF1">
    <property type="entry name" value="TRANSLATION INITIATION FACTOR EIF-2B SUBUNIT BETA"/>
    <property type="match status" value="1"/>
</dbReference>
<evidence type="ECO:0000256" key="4">
    <source>
        <dbReference type="ARBA" id="ARBA00022540"/>
    </source>
</evidence>
<keyword evidence="3" id="KW-0963">Cytoplasm</keyword>